<evidence type="ECO:0000256" key="4">
    <source>
        <dbReference type="SAM" id="Coils"/>
    </source>
</evidence>
<dbReference type="GO" id="GO:0003682">
    <property type="term" value="F:chromatin binding"/>
    <property type="evidence" value="ECO:0007669"/>
    <property type="project" value="TreeGrafter"/>
</dbReference>
<dbReference type="GO" id="GO:0000122">
    <property type="term" value="P:negative regulation of transcription by RNA polymerase II"/>
    <property type="evidence" value="ECO:0007669"/>
    <property type="project" value="TreeGrafter"/>
</dbReference>
<feature type="region of interest" description="Disordered" evidence="5">
    <location>
        <begin position="160"/>
        <end position="180"/>
    </location>
</feature>
<evidence type="ECO:0000313" key="6">
    <source>
        <dbReference type="EMBL" id="KAK7342315.1"/>
    </source>
</evidence>
<dbReference type="InterPro" id="IPR009053">
    <property type="entry name" value="Prefoldin"/>
</dbReference>
<keyword evidence="7" id="KW-1185">Reference proteome</keyword>
<feature type="compositionally biased region" description="Low complexity" evidence="5">
    <location>
        <begin position="351"/>
        <end position="362"/>
    </location>
</feature>
<feature type="coiled-coil region" evidence="4">
    <location>
        <begin position="106"/>
        <end position="140"/>
    </location>
</feature>
<dbReference type="Gene3D" id="1.10.287.370">
    <property type="match status" value="1"/>
</dbReference>
<evidence type="ECO:0000313" key="7">
    <source>
        <dbReference type="Proteomes" id="UP001374584"/>
    </source>
</evidence>
<evidence type="ECO:0000256" key="2">
    <source>
        <dbReference type="ARBA" id="ARBA00023242"/>
    </source>
</evidence>
<dbReference type="GO" id="GO:0003714">
    <property type="term" value="F:transcription corepressor activity"/>
    <property type="evidence" value="ECO:0007669"/>
    <property type="project" value="TreeGrafter"/>
</dbReference>
<dbReference type="GO" id="GO:0005634">
    <property type="term" value="C:nucleus"/>
    <property type="evidence" value="ECO:0007669"/>
    <property type="project" value="UniProtKB-SubCell"/>
</dbReference>
<feature type="compositionally biased region" description="Basic and acidic residues" evidence="5">
    <location>
        <begin position="314"/>
        <end position="329"/>
    </location>
</feature>
<evidence type="ECO:0000256" key="5">
    <source>
        <dbReference type="SAM" id="MobiDB-lite"/>
    </source>
</evidence>
<dbReference type="InterPro" id="IPR004127">
    <property type="entry name" value="Prefoldin_subunit_alpha"/>
</dbReference>
<feature type="compositionally biased region" description="Basic and acidic residues" evidence="5">
    <location>
        <begin position="337"/>
        <end position="350"/>
    </location>
</feature>
<keyword evidence="2" id="KW-0539">Nucleus</keyword>
<evidence type="ECO:0008006" key="8">
    <source>
        <dbReference type="Google" id="ProtNLM"/>
    </source>
</evidence>
<proteinExistence type="inferred from homology"/>
<dbReference type="GO" id="GO:0009409">
    <property type="term" value="P:response to cold"/>
    <property type="evidence" value="ECO:0007669"/>
    <property type="project" value="UniProtKB-ARBA"/>
</dbReference>
<protein>
    <recommendedName>
        <fullName evidence="8">RNA polymerase II subunit 5-mediating protein homolog</fullName>
    </recommendedName>
</protein>
<dbReference type="EMBL" id="JAYMYR010000009">
    <property type="protein sequence ID" value="KAK7342315.1"/>
    <property type="molecule type" value="Genomic_DNA"/>
</dbReference>
<dbReference type="FunFam" id="1.10.287.370:FF:000009">
    <property type="entry name" value="Prefoldin chaperone subunit family protein"/>
    <property type="match status" value="1"/>
</dbReference>
<comment type="caution">
    <text evidence="6">The sequence shown here is derived from an EMBL/GenBank/DDBJ whole genome shotgun (WGS) entry which is preliminary data.</text>
</comment>
<accession>A0AAN9LTY5</accession>
<dbReference type="AlphaFoldDB" id="A0AAN9LTY5"/>
<name>A0AAN9LTY5_PHACN</name>
<dbReference type="PANTHER" id="PTHR15111:SF0">
    <property type="entry name" value="UNCONVENTIONAL PREFOLDIN RPB5 INTERACTOR 1"/>
    <property type="match status" value="1"/>
</dbReference>
<dbReference type="PANTHER" id="PTHR15111">
    <property type="entry name" value="RNA POLYMERASE II SUBUNIT 5-MEDIATING PROTEIN NNX3"/>
    <property type="match status" value="1"/>
</dbReference>
<dbReference type="GO" id="GO:0006457">
    <property type="term" value="P:protein folding"/>
    <property type="evidence" value="ECO:0007669"/>
    <property type="project" value="UniProtKB-ARBA"/>
</dbReference>
<feature type="region of interest" description="Disordered" evidence="5">
    <location>
        <begin position="297"/>
        <end position="373"/>
    </location>
</feature>
<keyword evidence="4" id="KW-0175">Coiled coil</keyword>
<dbReference type="Proteomes" id="UP001374584">
    <property type="component" value="Unassembled WGS sequence"/>
</dbReference>
<comment type="similarity">
    <text evidence="3">Belongs to the RNA polymerase II subunit 5-mediating protein family.</text>
</comment>
<dbReference type="InterPro" id="IPR052255">
    <property type="entry name" value="RNA_pol_II_subunit5-mediator"/>
</dbReference>
<dbReference type="GO" id="GO:0019212">
    <property type="term" value="F:phosphatase inhibitor activity"/>
    <property type="evidence" value="ECO:0007669"/>
    <property type="project" value="TreeGrafter"/>
</dbReference>
<evidence type="ECO:0000256" key="1">
    <source>
        <dbReference type="ARBA" id="ARBA00004123"/>
    </source>
</evidence>
<gene>
    <name evidence="6" type="ORF">VNO80_25263</name>
</gene>
<reference evidence="6 7" key="1">
    <citation type="submission" date="2024-01" db="EMBL/GenBank/DDBJ databases">
        <title>The genomes of 5 underutilized Papilionoideae crops provide insights into root nodulation and disease resistanc.</title>
        <authorList>
            <person name="Jiang F."/>
        </authorList>
    </citation>
    <scope>NUCLEOTIDE SEQUENCE [LARGE SCALE GENOMIC DNA]</scope>
    <source>
        <strain evidence="6">JINMINGXINNONG_FW02</strain>
        <tissue evidence="6">Leaves</tissue>
    </source>
</reference>
<dbReference type="Pfam" id="PF02996">
    <property type="entry name" value="Prefoldin"/>
    <property type="match status" value="1"/>
</dbReference>
<sequence length="373" mass="41325">MEESVKKGTVTSLASLFPVEEAQKAAKRVEEAIADKHSELDCVRGFIADNNNLVNLVHKLPEELSHDIMVPFGKAAFFPGRLIHTNEFLVLLGEGYYAERTSKQTVDILQRRGKSLDSQVDSLEANIKDLEAEASFFNATASQVAEGLVEIREDYVEKDFNEGESESGQLQQDAPKLGNAAPNDGEYARMLAIMDELEKEELAAQSGDHSDENDDSTGDFDEMSYQGHINNNLQNLKDFRQSALLDQTNNKIKTAELPEKQYGKDVADQLNFASLGVQSTVRESEKLLGSIYPSEKIPVSSKEKPAQSTMTSKTEVEHETAKPSFDSRKAFTGSIIEHAENIERSSREHISASSQGSGSQSSKPVSRFKMQRR</sequence>
<comment type="subcellular location">
    <subcellularLocation>
        <location evidence="1">Nucleus</location>
    </subcellularLocation>
</comment>
<evidence type="ECO:0000256" key="3">
    <source>
        <dbReference type="ARBA" id="ARBA00038295"/>
    </source>
</evidence>
<dbReference type="CDD" id="cd23159">
    <property type="entry name" value="Prefoldin_URI1"/>
    <property type="match status" value="1"/>
</dbReference>
<dbReference type="SUPFAM" id="SSF46579">
    <property type="entry name" value="Prefoldin"/>
    <property type="match status" value="1"/>
</dbReference>
<organism evidence="6 7">
    <name type="scientific">Phaseolus coccineus</name>
    <name type="common">Scarlet runner bean</name>
    <name type="synonym">Phaseolus multiflorus</name>
    <dbReference type="NCBI Taxonomy" id="3886"/>
    <lineage>
        <taxon>Eukaryota</taxon>
        <taxon>Viridiplantae</taxon>
        <taxon>Streptophyta</taxon>
        <taxon>Embryophyta</taxon>
        <taxon>Tracheophyta</taxon>
        <taxon>Spermatophyta</taxon>
        <taxon>Magnoliopsida</taxon>
        <taxon>eudicotyledons</taxon>
        <taxon>Gunneridae</taxon>
        <taxon>Pentapetalae</taxon>
        <taxon>rosids</taxon>
        <taxon>fabids</taxon>
        <taxon>Fabales</taxon>
        <taxon>Fabaceae</taxon>
        <taxon>Papilionoideae</taxon>
        <taxon>50 kb inversion clade</taxon>
        <taxon>NPAAA clade</taxon>
        <taxon>indigoferoid/millettioid clade</taxon>
        <taxon>Phaseoleae</taxon>
        <taxon>Phaseolus</taxon>
    </lineage>
</organism>